<dbReference type="AlphaFoldDB" id="A0A0M4JXC8"/>
<evidence type="ECO:0000256" key="1">
    <source>
        <dbReference type="SAM" id="SignalP"/>
    </source>
</evidence>
<dbReference type="Proteomes" id="UP000063919">
    <property type="component" value="Chromosome"/>
</dbReference>
<evidence type="ECO:0000313" key="2">
    <source>
        <dbReference type="EMBL" id="ALD66755.1"/>
    </source>
</evidence>
<dbReference type="RefSeq" id="WP_053946503.1">
    <property type="nucleotide sequence ID" value="NZ_CP012622.1"/>
</dbReference>
<reference evidence="2 3" key="1">
    <citation type="journal article" date="2015" name="Genome Announc.">
        <title>Complete Genome Sequence of Spiroplasma cantharicola CC-1T (DSM 21588), a Bacterium Isolated from Soldier Beetle (Cantharis carolinus).</title>
        <authorList>
            <person name="Lo W.S."/>
            <person name="Liu P.Y."/>
            <person name="Kuo C.H."/>
        </authorList>
    </citation>
    <scope>NUCLEOTIDE SEQUENCE [LARGE SCALE GENOMIC DNA]</scope>
    <source>
        <strain evidence="2 3">CC-1</strain>
    </source>
</reference>
<gene>
    <name evidence="2" type="ORF">SCANT_v1c08490</name>
</gene>
<sequence length="318" mass="36857">MKKLLIILSTSALSVGAIAPVVNFSLYAPVEIITKKISYSYDFKKFNWNNLQFKTINGISQAELTNEEFTKALRDCVEKMFEEIPEEISNVYFINSITTNFNGDLGSKNSQAEEFSKEFEDANKNINAMNIKNHTLVIERYNDPTLGYLYFANVYASINNQKIRLFGLNSSKPFQTLDDLKNEFENIFELEIHKEIRIDGYDKNPWGLKFPQNVPFPPEYYIIGWFMSANEESKKMRKDVLKHINEVKKVKLNEIDRPETVYRAIFDKDTNTYSPGKAYEDSVRVDEDYFYIGITNKEGAFGEYKILIKNTPGKEDSN</sequence>
<dbReference type="PATRIC" id="fig|362837.3.peg.865"/>
<accession>A0A0M4JXC8</accession>
<evidence type="ECO:0000313" key="3">
    <source>
        <dbReference type="Proteomes" id="UP000063919"/>
    </source>
</evidence>
<keyword evidence="3" id="KW-1185">Reference proteome</keyword>
<protein>
    <submittedName>
        <fullName evidence="2">Uncharacterized protein</fullName>
    </submittedName>
</protein>
<keyword evidence="1" id="KW-0732">Signal</keyword>
<proteinExistence type="predicted"/>
<dbReference type="EMBL" id="CP012622">
    <property type="protein sequence ID" value="ALD66755.1"/>
    <property type="molecule type" value="Genomic_DNA"/>
</dbReference>
<dbReference type="STRING" id="362837.SCANT_v1c08490"/>
<feature type="chain" id="PRO_5005796618" evidence="1">
    <location>
        <begin position="20"/>
        <end position="318"/>
    </location>
</feature>
<organism evidence="2 3">
    <name type="scientific">Spiroplasma cantharicola</name>
    <dbReference type="NCBI Taxonomy" id="362837"/>
    <lineage>
        <taxon>Bacteria</taxon>
        <taxon>Bacillati</taxon>
        <taxon>Mycoplasmatota</taxon>
        <taxon>Mollicutes</taxon>
        <taxon>Entomoplasmatales</taxon>
        <taxon>Spiroplasmataceae</taxon>
        <taxon>Spiroplasma</taxon>
    </lineage>
</organism>
<feature type="signal peptide" evidence="1">
    <location>
        <begin position="1"/>
        <end position="19"/>
    </location>
</feature>
<dbReference type="OrthoDB" id="389345at2"/>
<dbReference type="KEGG" id="scj:SCANT_v1c08490"/>
<name>A0A0M4JXC8_9MOLU</name>